<protein>
    <submittedName>
        <fullName evidence="1">Uncharacterized protein</fullName>
    </submittedName>
</protein>
<accession>A0A3S0JAK8</accession>
<proteinExistence type="predicted"/>
<dbReference type="AlphaFoldDB" id="A0A3S0JAK8"/>
<keyword evidence="2" id="KW-1185">Reference proteome</keyword>
<dbReference type="RefSeq" id="WP_126695803.1">
    <property type="nucleotide sequence ID" value="NZ_RXOF01000019.1"/>
</dbReference>
<name>A0A3S0JAK8_9BACT</name>
<dbReference type="OrthoDB" id="9916238at2"/>
<dbReference type="Proteomes" id="UP000282184">
    <property type="component" value="Unassembled WGS sequence"/>
</dbReference>
<organism evidence="1 2">
    <name type="scientific">Hymenobacter gummosus</name>
    <dbReference type="NCBI Taxonomy" id="1776032"/>
    <lineage>
        <taxon>Bacteria</taxon>
        <taxon>Pseudomonadati</taxon>
        <taxon>Bacteroidota</taxon>
        <taxon>Cytophagia</taxon>
        <taxon>Cytophagales</taxon>
        <taxon>Hymenobacteraceae</taxon>
        <taxon>Hymenobacter</taxon>
    </lineage>
</organism>
<evidence type="ECO:0000313" key="2">
    <source>
        <dbReference type="Proteomes" id="UP000282184"/>
    </source>
</evidence>
<dbReference type="EMBL" id="RXOF01000019">
    <property type="protein sequence ID" value="RTQ45606.1"/>
    <property type="molecule type" value="Genomic_DNA"/>
</dbReference>
<comment type="caution">
    <text evidence="1">The sequence shown here is derived from an EMBL/GenBank/DDBJ whole genome shotgun (WGS) entry which is preliminary data.</text>
</comment>
<sequence>MARPATHSSLSRLYTHFGLKAYELAQYLGITAVQLSRMNTGQRPYSQEAREGLAPFEAALEAATAAPPPPVLEAPDAAPLQRRLRYCEHHARRLRWELRPLEEQARQAGARVAALPAVRAALAPDPGPENKPAVSRATWPAWLNWFRHRWLGEYFTALPADLSAQYHLLRLQAEALETEAAALQQLLAGETT</sequence>
<evidence type="ECO:0000313" key="1">
    <source>
        <dbReference type="EMBL" id="RTQ45606.1"/>
    </source>
</evidence>
<gene>
    <name evidence="1" type="ORF">EJV47_24250</name>
</gene>
<reference evidence="1 2" key="1">
    <citation type="submission" date="2018-12" db="EMBL/GenBank/DDBJ databases">
        <title>Hymenobacter gummosus sp. nov., isolated from a spring.</title>
        <authorList>
            <person name="Nie L."/>
        </authorList>
    </citation>
    <scope>NUCLEOTIDE SEQUENCE [LARGE SCALE GENOMIC DNA]</scope>
    <source>
        <strain evidence="1 2">KCTC 52166</strain>
    </source>
</reference>